<protein>
    <submittedName>
        <fullName evidence="1">Uncharacterized protein</fullName>
    </submittedName>
</protein>
<dbReference type="AlphaFoldDB" id="A0A368NCP0"/>
<organism evidence="1 2">
    <name type="scientific">Haloplanus salinus</name>
    <dbReference type="NCBI Taxonomy" id="1126245"/>
    <lineage>
        <taxon>Archaea</taxon>
        <taxon>Methanobacteriati</taxon>
        <taxon>Methanobacteriota</taxon>
        <taxon>Stenosarchaea group</taxon>
        <taxon>Halobacteria</taxon>
        <taxon>Halobacteriales</taxon>
        <taxon>Haloferacaceae</taxon>
        <taxon>Haloplanus</taxon>
    </lineage>
</organism>
<evidence type="ECO:0000313" key="2">
    <source>
        <dbReference type="Proteomes" id="UP000252189"/>
    </source>
</evidence>
<evidence type="ECO:0000313" key="1">
    <source>
        <dbReference type="EMBL" id="RCU47890.1"/>
    </source>
</evidence>
<dbReference type="Proteomes" id="UP000252189">
    <property type="component" value="Unassembled WGS sequence"/>
</dbReference>
<proteinExistence type="predicted"/>
<keyword evidence="2" id="KW-1185">Reference proteome</keyword>
<gene>
    <name evidence="1" type="ORF">DU504_11660</name>
</gene>
<dbReference type="EMBL" id="QPHM01000001">
    <property type="protein sequence ID" value="RCU47890.1"/>
    <property type="molecule type" value="Genomic_DNA"/>
</dbReference>
<comment type="caution">
    <text evidence="1">The sequence shown here is derived from an EMBL/GenBank/DDBJ whole genome shotgun (WGS) entry which is preliminary data.</text>
</comment>
<accession>A0A368NCP0</accession>
<dbReference type="RefSeq" id="WP_114449449.1">
    <property type="nucleotide sequence ID" value="NZ_QPHM01000001.1"/>
</dbReference>
<sequence length="62" mass="7330">MTELTTPFTLWLYPYDEPEGREVERYENVIDAMRMPSGTIKFTTADGLQYERIGDIIRVRDE</sequence>
<name>A0A368NCP0_9EURY</name>
<reference evidence="1 2" key="1">
    <citation type="submission" date="2018-07" db="EMBL/GenBank/DDBJ databases">
        <title>Genome sequences of Haloplanus salinus JCM 18368T.</title>
        <authorList>
            <person name="Kim Y.B."/>
            <person name="Roh S.W."/>
        </authorList>
    </citation>
    <scope>NUCLEOTIDE SEQUENCE [LARGE SCALE GENOMIC DNA]</scope>
    <source>
        <strain evidence="1 2">JCM 18368</strain>
    </source>
</reference>